<dbReference type="VEuPathDB" id="AmoebaDB:FDP41_011973"/>
<feature type="compositionally biased region" description="Low complexity" evidence="1">
    <location>
        <begin position="1"/>
        <end position="11"/>
    </location>
</feature>
<feature type="region of interest" description="Disordered" evidence="1">
    <location>
        <begin position="1"/>
        <end position="21"/>
    </location>
</feature>
<sequence length="436" mass="51381">MKRSHTTTTTKSKNKKIKQQDAFSKMKPTFSFPLELSFHEYVSDDLLAEIFKYISHLNSYFNLMLVNKQFHQVLFSVEANCFEFICLNYSKALQMPNYDLVKRCTLNDNDRYHLFDQFDSVNETETKTVDVNDSETEHRTRKDHLKPFPFNKLKYIEIYSDEGHLLSPLFIKLNKQELEHIRLNSSLCKEVLQLIVNECSNLKTLEIEDLYDLEHVSSSNSSVTTFKYNDTGVFLEYTSDATNINDMMNEYLVSWFPNLRYIEIEPLTIHLEIIQLFRMLLKPSFPMLKKLKLHVVVFHCEDEKELINSSEYKKFSELTKLPEMELTCEYTNMAILLGLLFKKDVRSKIHVISRMDGTFFANMKSLIENVFGSKEDRQNVLDSLEFFRSSLFVEYDSDYDSPEESDNDNEESDSDDNEDENSQENDEKSEENEEDE</sequence>
<proteinExistence type="predicted"/>
<organism evidence="2 3">
    <name type="scientific">Naegleria fowleri</name>
    <name type="common">Brain eating amoeba</name>
    <dbReference type="NCBI Taxonomy" id="5763"/>
    <lineage>
        <taxon>Eukaryota</taxon>
        <taxon>Discoba</taxon>
        <taxon>Heterolobosea</taxon>
        <taxon>Tetramitia</taxon>
        <taxon>Eutetramitia</taxon>
        <taxon>Vahlkampfiidae</taxon>
        <taxon>Naegleria</taxon>
    </lineage>
</organism>
<evidence type="ECO:0000313" key="2">
    <source>
        <dbReference type="EMBL" id="KAF0982112.1"/>
    </source>
</evidence>
<evidence type="ECO:0000256" key="1">
    <source>
        <dbReference type="SAM" id="MobiDB-lite"/>
    </source>
</evidence>
<dbReference type="VEuPathDB" id="AmoebaDB:NfTy_023070"/>
<dbReference type="VEuPathDB" id="AmoebaDB:NF0069490"/>
<feature type="region of interest" description="Disordered" evidence="1">
    <location>
        <begin position="397"/>
        <end position="436"/>
    </location>
</feature>
<keyword evidence="3" id="KW-1185">Reference proteome</keyword>
<evidence type="ECO:0008006" key="4">
    <source>
        <dbReference type="Google" id="ProtNLM"/>
    </source>
</evidence>
<gene>
    <name evidence="2" type="ORF">FDP41_011973</name>
</gene>
<dbReference type="RefSeq" id="XP_044566825.1">
    <property type="nucleotide sequence ID" value="XM_044702441.1"/>
</dbReference>
<reference evidence="2 3" key="1">
    <citation type="journal article" date="2019" name="Sci. Rep.">
        <title>Nanopore sequencing improves the draft genome of the human pathogenic amoeba Naegleria fowleri.</title>
        <authorList>
            <person name="Liechti N."/>
            <person name="Schurch N."/>
            <person name="Bruggmann R."/>
            <person name="Wittwer M."/>
        </authorList>
    </citation>
    <scope>NUCLEOTIDE SEQUENCE [LARGE SCALE GENOMIC DNA]</scope>
    <source>
        <strain evidence="2 3">ATCC 30894</strain>
    </source>
</reference>
<protein>
    <recommendedName>
        <fullName evidence="4">F-box domain-containing protein</fullName>
    </recommendedName>
</protein>
<comment type="caution">
    <text evidence="2">The sequence shown here is derived from an EMBL/GenBank/DDBJ whole genome shotgun (WGS) entry which is preliminary data.</text>
</comment>
<dbReference type="AlphaFoldDB" id="A0A6A5C5M9"/>
<accession>A0A6A5C5M9</accession>
<dbReference type="Proteomes" id="UP000444721">
    <property type="component" value="Unassembled WGS sequence"/>
</dbReference>
<name>A0A6A5C5M9_NAEFO</name>
<dbReference type="EMBL" id="VFQX01000012">
    <property type="protein sequence ID" value="KAF0982112.1"/>
    <property type="molecule type" value="Genomic_DNA"/>
</dbReference>
<evidence type="ECO:0000313" key="3">
    <source>
        <dbReference type="Proteomes" id="UP000444721"/>
    </source>
</evidence>
<dbReference type="GeneID" id="68119188"/>